<dbReference type="Pfam" id="PF13637">
    <property type="entry name" value="Ank_4"/>
    <property type="match status" value="1"/>
</dbReference>
<proteinExistence type="predicted"/>
<dbReference type="AlphaFoldDB" id="A0A6A6XCL9"/>
<gene>
    <name evidence="4" type="ORF">K505DRAFT_305422</name>
</gene>
<organism evidence="4 5">
    <name type="scientific">Melanomma pulvis-pyrius CBS 109.77</name>
    <dbReference type="NCBI Taxonomy" id="1314802"/>
    <lineage>
        <taxon>Eukaryota</taxon>
        <taxon>Fungi</taxon>
        <taxon>Dikarya</taxon>
        <taxon>Ascomycota</taxon>
        <taxon>Pezizomycotina</taxon>
        <taxon>Dothideomycetes</taxon>
        <taxon>Pleosporomycetidae</taxon>
        <taxon>Pleosporales</taxon>
        <taxon>Melanommataceae</taxon>
        <taxon>Melanomma</taxon>
    </lineage>
</organism>
<protein>
    <submittedName>
        <fullName evidence="4">Ankyrin</fullName>
    </submittedName>
</protein>
<dbReference type="SUPFAM" id="SSF48403">
    <property type="entry name" value="Ankyrin repeat"/>
    <property type="match status" value="1"/>
</dbReference>
<evidence type="ECO:0000313" key="4">
    <source>
        <dbReference type="EMBL" id="KAF2793655.1"/>
    </source>
</evidence>
<keyword evidence="1" id="KW-0677">Repeat</keyword>
<reference evidence="4" key="1">
    <citation type="journal article" date="2020" name="Stud. Mycol.">
        <title>101 Dothideomycetes genomes: a test case for predicting lifestyles and emergence of pathogens.</title>
        <authorList>
            <person name="Haridas S."/>
            <person name="Albert R."/>
            <person name="Binder M."/>
            <person name="Bloem J."/>
            <person name="Labutti K."/>
            <person name="Salamov A."/>
            <person name="Andreopoulos B."/>
            <person name="Baker S."/>
            <person name="Barry K."/>
            <person name="Bills G."/>
            <person name="Bluhm B."/>
            <person name="Cannon C."/>
            <person name="Castanera R."/>
            <person name="Culley D."/>
            <person name="Daum C."/>
            <person name="Ezra D."/>
            <person name="Gonzalez J."/>
            <person name="Henrissat B."/>
            <person name="Kuo A."/>
            <person name="Liang C."/>
            <person name="Lipzen A."/>
            <person name="Lutzoni F."/>
            <person name="Magnuson J."/>
            <person name="Mondo S."/>
            <person name="Nolan M."/>
            <person name="Ohm R."/>
            <person name="Pangilinan J."/>
            <person name="Park H.-J."/>
            <person name="Ramirez L."/>
            <person name="Alfaro M."/>
            <person name="Sun H."/>
            <person name="Tritt A."/>
            <person name="Yoshinaga Y."/>
            <person name="Zwiers L.-H."/>
            <person name="Turgeon B."/>
            <person name="Goodwin S."/>
            <person name="Spatafora J."/>
            <person name="Crous P."/>
            <person name="Grigoriev I."/>
        </authorList>
    </citation>
    <scope>NUCLEOTIDE SEQUENCE</scope>
    <source>
        <strain evidence="4">CBS 109.77</strain>
    </source>
</reference>
<dbReference type="InterPro" id="IPR036770">
    <property type="entry name" value="Ankyrin_rpt-contain_sf"/>
</dbReference>
<name>A0A6A6XCL9_9PLEO</name>
<keyword evidence="2 3" id="KW-0040">ANK repeat</keyword>
<sequence length="281" mass="31845">MASSTILPPAENPSPPPGEISDLSRICYIGDLDVNDVNVNFRNGLESFEQTGHSLRELWPVFLSAVQSARPEIIKLLLSRGLAVNEMYIRQAIETRSKEVFQAFFDSGWDVNTVWDNFHPPILACFVDDLDFTQWLLDRGANPDARCYLDLTPLSFAVRRAQPSLIIILLDRGSVEKGQLVHHAVERTEDAIEVLQILVSRGASINKIQYSEHLDSWNHEHFKGLGTPLHRAVELRKVDVTQYLLQIGADRNIQDTKGRTPLDIAMHMRDADLIRLFESSY</sequence>
<dbReference type="Proteomes" id="UP000799757">
    <property type="component" value="Unassembled WGS sequence"/>
</dbReference>
<dbReference type="PROSITE" id="PS50297">
    <property type="entry name" value="ANK_REP_REGION"/>
    <property type="match status" value="1"/>
</dbReference>
<dbReference type="InterPro" id="IPR002110">
    <property type="entry name" value="Ankyrin_rpt"/>
</dbReference>
<dbReference type="Gene3D" id="1.25.40.20">
    <property type="entry name" value="Ankyrin repeat-containing domain"/>
    <property type="match status" value="2"/>
</dbReference>
<evidence type="ECO:0000256" key="3">
    <source>
        <dbReference type="PROSITE-ProRule" id="PRU00023"/>
    </source>
</evidence>
<dbReference type="PROSITE" id="PS50088">
    <property type="entry name" value="ANK_REPEAT"/>
    <property type="match status" value="1"/>
</dbReference>
<dbReference type="EMBL" id="MU001919">
    <property type="protein sequence ID" value="KAF2793655.1"/>
    <property type="molecule type" value="Genomic_DNA"/>
</dbReference>
<evidence type="ECO:0000256" key="1">
    <source>
        <dbReference type="ARBA" id="ARBA00022737"/>
    </source>
</evidence>
<dbReference type="PANTHER" id="PTHR24126">
    <property type="entry name" value="ANKYRIN REPEAT, PH AND SEC7 DOMAIN CONTAINING PROTEIN SECG-RELATED"/>
    <property type="match status" value="1"/>
</dbReference>
<feature type="repeat" description="ANK" evidence="3">
    <location>
        <begin position="227"/>
        <end position="256"/>
    </location>
</feature>
<dbReference type="SMART" id="SM00248">
    <property type="entry name" value="ANK"/>
    <property type="match status" value="5"/>
</dbReference>
<keyword evidence="5" id="KW-1185">Reference proteome</keyword>
<dbReference type="OrthoDB" id="1722345at2759"/>
<evidence type="ECO:0000256" key="2">
    <source>
        <dbReference type="ARBA" id="ARBA00023043"/>
    </source>
</evidence>
<evidence type="ECO:0000313" key="5">
    <source>
        <dbReference type="Proteomes" id="UP000799757"/>
    </source>
</evidence>
<accession>A0A6A6XCL9</accession>